<keyword evidence="2" id="KW-0238">DNA-binding</keyword>
<evidence type="ECO:0000256" key="1">
    <source>
        <dbReference type="ARBA" id="ARBA00023015"/>
    </source>
</evidence>
<dbReference type="PROSITE" id="PS01124">
    <property type="entry name" value="HTH_ARAC_FAMILY_2"/>
    <property type="match status" value="1"/>
</dbReference>
<evidence type="ECO:0000256" key="3">
    <source>
        <dbReference type="ARBA" id="ARBA00023163"/>
    </source>
</evidence>
<accession>D2QQ77</accession>
<name>D2QQ77_SPILD</name>
<keyword evidence="3" id="KW-0804">Transcription</keyword>
<dbReference type="KEGG" id="sli:Slin_3502"/>
<evidence type="ECO:0000313" key="6">
    <source>
        <dbReference type="Proteomes" id="UP000002028"/>
    </source>
</evidence>
<gene>
    <name evidence="5" type="ordered locus">Slin_3502</name>
</gene>
<sequence>MVFRVIQPSPFLRQYIRSYMLCHIDVDPSLPAPVKAYPVTPEEGMTFHIRGQLRAETPELNLLEKRAKTVFFGCPNARQNLILSHEFMLAHVWFMPGALYKLLQVPMSEFVHQNIDAELIWGRDIREVNDQLANAPDYDSIFRILDAFFWKKTSRLSDDNRPIDRIGQLIFDNPQGFRLDKVADQACLSQRQFEKRFIQQVGVSPKFFARISRFWKAYKLKENNPTLDWLSIAIQFGYVDVQHLVKDCRQFANTTPNILMKENAQSPEFYPGIAVYRP</sequence>
<dbReference type="AlphaFoldDB" id="D2QQ77"/>
<dbReference type="STRING" id="504472.Slin_3502"/>
<feature type="domain" description="HTH araC/xylS-type" evidence="4">
    <location>
        <begin position="164"/>
        <end position="262"/>
    </location>
</feature>
<organism evidence="5 6">
    <name type="scientific">Spirosoma linguale (strain ATCC 33905 / DSM 74 / LMG 10896 / Claus 1)</name>
    <dbReference type="NCBI Taxonomy" id="504472"/>
    <lineage>
        <taxon>Bacteria</taxon>
        <taxon>Pseudomonadati</taxon>
        <taxon>Bacteroidota</taxon>
        <taxon>Cytophagia</taxon>
        <taxon>Cytophagales</taxon>
        <taxon>Cytophagaceae</taxon>
        <taxon>Spirosoma</taxon>
    </lineage>
</organism>
<keyword evidence="1" id="KW-0805">Transcription regulation</keyword>
<dbReference type="SMART" id="SM00342">
    <property type="entry name" value="HTH_ARAC"/>
    <property type="match status" value="1"/>
</dbReference>
<dbReference type="InterPro" id="IPR050204">
    <property type="entry name" value="AraC_XylS_family_regulators"/>
</dbReference>
<protein>
    <submittedName>
        <fullName evidence="5">Transcriptional regulator, AraC family</fullName>
    </submittedName>
</protein>
<dbReference type="RefSeq" id="WP_012928031.1">
    <property type="nucleotide sequence ID" value="NC_013730.1"/>
</dbReference>
<dbReference type="InterPro" id="IPR018060">
    <property type="entry name" value="HTH_AraC"/>
</dbReference>
<dbReference type="Pfam" id="PF12833">
    <property type="entry name" value="HTH_18"/>
    <property type="match status" value="1"/>
</dbReference>
<dbReference type="InterPro" id="IPR046532">
    <property type="entry name" value="DUF6597"/>
</dbReference>
<dbReference type="eggNOG" id="COG2207">
    <property type="taxonomic scope" value="Bacteria"/>
</dbReference>
<evidence type="ECO:0000313" key="5">
    <source>
        <dbReference type="EMBL" id="ADB39510.1"/>
    </source>
</evidence>
<dbReference type="HOGENOM" id="CLU_066193_1_1_10"/>
<dbReference type="EMBL" id="CP001769">
    <property type="protein sequence ID" value="ADB39510.1"/>
    <property type="molecule type" value="Genomic_DNA"/>
</dbReference>
<evidence type="ECO:0000259" key="4">
    <source>
        <dbReference type="PROSITE" id="PS01124"/>
    </source>
</evidence>
<reference evidence="5 6" key="1">
    <citation type="journal article" date="2010" name="Stand. Genomic Sci.">
        <title>Complete genome sequence of Spirosoma linguale type strain (1).</title>
        <authorList>
            <person name="Lail K."/>
            <person name="Sikorski J."/>
            <person name="Saunders E."/>
            <person name="Lapidus A."/>
            <person name="Glavina Del Rio T."/>
            <person name="Copeland A."/>
            <person name="Tice H."/>
            <person name="Cheng J.-F."/>
            <person name="Lucas S."/>
            <person name="Nolan M."/>
            <person name="Bruce D."/>
            <person name="Goodwin L."/>
            <person name="Pitluck S."/>
            <person name="Ivanova N."/>
            <person name="Mavromatis K."/>
            <person name="Ovchinnikova G."/>
            <person name="Pati A."/>
            <person name="Chen A."/>
            <person name="Palaniappan K."/>
            <person name="Land M."/>
            <person name="Hauser L."/>
            <person name="Chang Y.-J."/>
            <person name="Jeffries C.D."/>
            <person name="Chain P."/>
            <person name="Brettin T."/>
            <person name="Detter J.C."/>
            <person name="Schuetze A."/>
            <person name="Rohde M."/>
            <person name="Tindall B.J."/>
            <person name="Goeker M."/>
            <person name="Bristow J."/>
            <person name="Eisen J.A."/>
            <person name="Markowitz V."/>
            <person name="Hugenholtz P."/>
            <person name="Kyrpides N.C."/>
            <person name="Klenk H.-P."/>
            <person name="Chen F."/>
        </authorList>
    </citation>
    <scope>NUCLEOTIDE SEQUENCE [LARGE SCALE GENOMIC DNA]</scope>
    <source>
        <strain evidence="6">ATCC 33905 / DSM 74 / LMG 10896 / Claus 1</strain>
    </source>
</reference>
<dbReference type="Gene3D" id="1.10.10.60">
    <property type="entry name" value="Homeodomain-like"/>
    <property type="match status" value="1"/>
</dbReference>
<keyword evidence="6" id="KW-1185">Reference proteome</keyword>
<dbReference type="PANTHER" id="PTHR46796:SF13">
    <property type="entry name" value="HTH-TYPE TRANSCRIPTIONAL ACTIVATOR RHAS"/>
    <property type="match status" value="1"/>
</dbReference>
<dbReference type="Pfam" id="PF20240">
    <property type="entry name" value="DUF6597"/>
    <property type="match status" value="1"/>
</dbReference>
<dbReference type="GO" id="GO:0003700">
    <property type="term" value="F:DNA-binding transcription factor activity"/>
    <property type="evidence" value="ECO:0007669"/>
    <property type="project" value="InterPro"/>
</dbReference>
<dbReference type="GO" id="GO:0043565">
    <property type="term" value="F:sequence-specific DNA binding"/>
    <property type="evidence" value="ECO:0007669"/>
    <property type="project" value="InterPro"/>
</dbReference>
<proteinExistence type="predicted"/>
<dbReference type="Proteomes" id="UP000002028">
    <property type="component" value="Chromosome"/>
</dbReference>
<evidence type="ECO:0000256" key="2">
    <source>
        <dbReference type="ARBA" id="ARBA00023125"/>
    </source>
</evidence>
<dbReference type="PANTHER" id="PTHR46796">
    <property type="entry name" value="HTH-TYPE TRANSCRIPTIONAL ACTIVATOR RHAS-RELATED"/>
    <property type="match status" value="1"/>
</dbReference>